<feature type="site" description="Lowers pKa of active site Cys" evidence="3">
    <location>
        <position position="264"/>
    </location>
</feature>
<name>A0A8K1FJH5_PYTOL</name>
<dbReference type="EMBL" id="SPLM01000072">
    <property type="protein sequence ID" value="TMW63134.1"/>
    <property type="molecule type" value="Genomic_DNA"/>
</dbReference>
<dbReference type="InterPro" id="IPR036249">
    <property type="entry name" value="Thioredoxin-like_sf"/>
</dbReference>
<dbReference type="OrthoDB" id="2309723at2759"/>
<dbReference type="FunFam" id="3.40.30.10:FF:000499">
    <property type="entry name" value="Glutathione S-transferase"/>
    <property type="match status" value="1"/>
</dbReference>
<dbReference type="PIRSF" id="PIRSF015753">
    <property type="entry name" value="GST"/>
    <property type="match status" value="1"/>
</dbReference>
<dbReference type="AlphaFoldDB" id="A0A8K1FJH5"/>
<dbReference type="SFLD" id="SFLDG01148">
    <property type="entry name" value="Xi_(cytGST)"/>
    <property type="match status" value="1"/>
</dbReference>
<dbReference type="SFLD" id="SFLDG01206">
    <property type="entry name" value="Xi.1"/>
    <property type="match status" value="1"/>
</dbReference>
<dbReference type="PANTHER" id="PTHR32419">
    <property type="entry name" value="GLUTATHIONYL-HYDROQUINONE REDUCTASE"/>
    <property type="match status" value="1"/>
</dbReference>
<accession>A0A8K1FJH5</accession>
<dbReference type="Gene3D" id="1.20.1050.10">
    <property type="match status" value="1"/>
</dbReference>
<dbReference type="InterPro" id="IPR004045">
    <property type="entry name" value="Glutathione_S-Trfase_N"/>
</dbReference>
<feature type="binding site" evidence="2">
    <location>
        <begin position="141"/>
        <end position="144"/>
    </location>
    <ligand>
        <name>glutathione</name>
        <dbReference type="ChEBI" id="CHEBI:57925"/>
    </ligand>
</feature>
<evidence type="ECO:0000256" key="1">
    <source>
        <dbReference type="PIRSR" id="PIRSR015753-1"/>
    </source>
</evidence>
<feature type="binding site" evidence="2">
    <location>
        <begin position="159"/>
        <end position="160"/>
    </location>
    <ligand>
        <name>glutathione</name>
        <dbReference type="ChEBI" id="CHEBI:57925"/>
    </ligand>
</feature>
<dbReference type="Proteomes" id="UP000794436">
    <property type="component" value="Unassembled WGS sequence"/>
</dbReference>
<dbReference type="Pfam" id="PF13410">
    <property type="entry name" value="GST_C_2"/>
    <property type="match status" value="1"/>
</dbReference>
<evidence type="ECO:0000313" key="5">
    <source>
        <dbReference type="EMBL" id="TMW63134.1"/>
    </source>
</evidence>
<feature type="binding site" evidence="2">
    <location>
        <position position="92"/>
    </location>
    <ligand>
        <name>glutathione</name>
        <dbReference type="ChEBI" id="CHEBI:57925"/>
    </ligand>
</feature>
<organism evidence="5 6">
    <name type="scientific">Pythium oligandrum</name>
    <name type="common">Mycoparasitic fungus</name>
    <dbReference type="NCBI Taxonomy" id="41045"/>
    <lineage>
        <taxon>Eukaryota</taxon>
        <taxon>Sar</taxon>
        <taxon>Stramenopiles</taxon>
        <taxon>Oomycota</taxon>
        <taxon>Peronosporomycetes</taxon>
        <taxon>Pythiales</taxon>
        <taxon>Pythiaceae</taxon>
        <taxon>Pythium</taxon>
    </lineage>
</organism>
<dbReference type="SUPFAM" id="SSF52833">
    <property type="entry name" value="Thioredoxin-like"/>
    <property type="match status" value="1"/>
</dbReference>
<feature type="active site" description="Proton donor/acceptor" evidence="1">
    <location>
        <position position="206"/>
    </location>
</feature>
<feature type="domain" description="GST C-terminal" evidence="4">
    <location>
        <begin position="183"/>
        <end position="307"/>
    </location>
</feature>
<protein>
    <recommendedName>
        <fullName evidence="4">GST C-terminal domain-containing protein</fullName>
    </recommendedName>
</protein>
<reference evidence="5" key="1">
    <citation type="submission" date="2019-03" db="EMBL/GenBank/DDBJ databases">
        <title>Long read genome sequence of the mycoparasitic Pythium oligandrum ATCC 38472 isolated from sugarbeet rhizosphere.</title>
        <authorList>
            <person name="Gaulin E."/>
        </authorList>
    </citation>
    <scope>NUCLEOTIDE SEQUENCE</scope>
    <source>
        <strain evidence="5">ATCC 38472_TT</strain>
    </source>
</reference>
<keyword evidence="6" id="KW-1185">Reference proteome</keyword>
<dbReference type="GO" id="GO:0004364">
    <property type="term" value="F:glutathione transferase activity"/>
    <property type="evidence" value="ECO:0007669"/>
    <property type="project" value="InterPro"/>
</dbReference>
<dbReference type="InterPro" id="IPR016639">
    <property type="entry name" value="GST_Omega/GSH"/>
</dbReference>
<dbReference type="PROSITE" id="PS50405">
    <property type="entry name" value="GST_CTER"/>
    <property type="match status" value="1"/>
</dbReference>
<evidence type="ECO:0000259" key="4">
    <source>
        <dbReference type="PROSITE" id="PS50405"/>
    </source>
</evidence>
<feature type="site" description="Lowers pKa of active site Cys" evidence="3">
    <location>
        <position position="307"/>
    </location>
</feature>
<feature type="active site" description="Nucleophile" evidence="1">
    <location>
        <position position="49"/>
    </location>
</feature>
<proteinExistence type="predicted"/>
<comment type="caution">
    <text evidence="5">The sequence shown here is derived from an EMBL/GenBank/DDBJ whole genome shotgun (WGS) entry which is preliminary data.</text>
</comment>
<dbReference type="CDD" id="cd03190">
    <property type="entry name" value="GST_C_Omega_like"/>
    <property type="match status" value="1"/>
</dbReference>
<dbReference type="GO" id="GO:0005737">
    <property type="term" value="C:cytoplasm"/>
    <property type="evidence" value="ECO:0007669"/>
    <property type="project" value="TreeGrafter"/>
</dbReference>
<evidence type="ECO:0000256" key="3">
    <source>
        <dbReference type="PIRSR" id="PIRSR015753-3"/>
    </source>
</evidence>
<dbReference type="SFLD" id="SFLDS00019">
    <property type="entry name" value="Glutathione_Transferase_(cytos"/>
    <property type="match status" value="1"/>
</dbReference>
<dbReference type="Gene3D" id="3.40.30.10">
    <property type="entry name" value="Glutaredoxin"/>
    <property type="match status" value="1"/>
</dbReference>
<evidence type="ECO:0000256" key="2">
    <source>
        <dbReference type="PIRSR" id="PIRSR015753-2"/>
    </source>
</evidence>
<sequence length="350" mass="40360">MTSKGFFATSTKGEFQREPSVFRNWIEADPNAEFPAEKNRYHLYISLACPWANRCLAMLYLKGLDKIIGVTVVHPVFQRSRPNDPEDNHVGWAFVDPKTTPTLPGPSGLGAYSSKDATPDTLNNAQFVRDLYELCTSEKVRYTVPILWDRQRKTIVSNESSEIIRMFNSAFQQIVPSNNDYYPAELQEKIDEINTWVYDEINNGVYKCGFASSQEAYDEAVTTLFNALDRAEGILSKQRFLCGSAFTEADLRLFMTLIRFDEVYVVHFKTSKRLIAQYPNLSNYVRDIYQNPLIKKSINMQHIKLHYYASHTHLNTYGIVPQTFGANLDAKHDRTRFPATNWQWSTGWFH</sequence>
<dbReference type="InterPro" id="IPR036282">
    <property type="entry name" value="Glutathione-S-Trfase_C_sf"/>
</dbReference>
<evidence type="ECO:0000313" key="6">
    <source>
        <dbReference type="Proteomes" id="UP000794436"/>
    </source>
</evidence>
<gene>
    <name evidence="5" type="ORF">Poli38472_002075</name>
</gene>
<dbReference type="InterPro" id="IPR010987">
    <property type="entry name" value="Glutathione-S-Trfase_C-like"/>
</dbReference>
<dbReference type="InterPro" id="IPR040079">
    <property type="entry name" value="Glutathione_S-Trfase"/>
</dbReference>
<dbReference type="Pfam" id="PF13409">
    <property type="entry name" value="GST_N_2"/>
    <property type="match status" value="1"/>
</dbReference>
<dbReference type="SUPFAM" id="SSF47616">
    <property type="entry name" value="GST C-terminal domain-like"/>
    <property type="match status" value="1"/>
</dbReference>
<dbReference type="InterPro" id="IPR047047">
    <property type="entry name" value="GST_Omega-like_C"/>
</dbReference>
<dbReference type="PANTHER" id="PTHR32419:SF6">
    <property type="entry name" value="GLUTATHIONE S-TRANSFERASE OMEGA-LIKE 1-RELATED"/>
    <property type="match status" value="1"/>
</dbReference>